<dbReference type="InterPro" id="IPR029032">
    <property type="entry name" value="AhpD-like"/>
</dbReference>
<protein>
    <recommendedName>
        <fullName evidence="3">Carboxymuconolactone decarboxylase-like domain-containing protein</fullName>
    </recommendedName>
</protein>
<organism evidence="1 2">
    <name type="scientific">Cylindrotheca closterium</name>
    <dbReference type="NCBI Taxonomy" id="2856"/>
    <lineage>
        <taxon>Eukaryota</taxon>
        <taxon>Sar</taxon>
        <taxon>Stramenopiles</taxon>
        <taxon>Ochrophyta</taxon>
        <taxon>Bacillariophyta</taxon>
        <taxon>Bacillariophyceae</taxon>
        <taxon>Bacillariophycidae</taxon>
        <taxon>Bacillariales</taxon>
        <taxon>Bacillariaceae</taxon>
        <taxon>Cylindrotheca</taxon>
    </lineage>
</organism>
<dbReference type="EMBL" id="CAKOGP040002314">
    <property type="protein sequence ID" value="CAJ1967178.1"/>
    <property type="molecule type" value="Genomic_DNA"/>
</dbReference>
<dbReference type="SUPFAM" id="SSF69118">
    <property type="entry name" value="AhpD-like"/>
    <property type="match status" value="1"/>
</dbReference>
<evidence type="ECO:0000313" key="2">
    <source>
        <dbReference type="Proteomes" id="UP001295423"/>
    </source>
</evidence>
<accession>A0AAD2PXQ0</accession>
<comment type="caution">
    <text evidence="1">The sequence shown here is derived from an EMBL/GenBank/DDBJ whole genome shotgun (WGS) entry which is preliminary data.</text>
</comment>
<gene>
    <name evidence="1" type="ORF">CYCCA115_LOCUS22651</name>
</gene>
<evidence type="ECO:0000313" key="1">
    <source>
        <dbReference type="EMBL" id="CAJ1967178.1"/>
    </source>
</evidence>
<sequence length="220" mass="23868">MGEDAYAYYTKRANNLIPRYTGPTEKLTEEQIVIRESILNSRPGTGLQGPFGPWLSVPSIAQPAQSLGHACRYGTSLSKKESELVILLVGVKLDSVTEIQIHIGEAIKAGWAMDLVGILPILGSGAQSNRRGSPTFSQDVRTHLLPQLSTERERAIAMFAAELLETNRVSDGTYASTKETLGGQDSVLVEVTSIVGYYSFVCWTLNVFQIPPSLPSPSLS</sequence>
<reference evidence="1" key="1">
    <citation type="submission" date="2023-08" db="EMBL/GenBank/DDBJ databases">
        <authorList>
            <person name="Audoor S."/>
            <person name="Bilcke G."/>
        </authorList>
    </citation>
    <scope>NUCLEOTIDE SEQUENCE</scope>
</reference>
<dbReference type="PANTHER" id="PTHR34846">
    <property type="entry name" value="4-CARBOXYMUCONOLACTONE DECARBOXYLASE FAMILY PROTEIN (AFU_ORTHOLOGUE AFUA_6G11590)"/>
    <property type="match status" value="1"/>
</dbReference>
<dbReference type="Gene3D" id="1.20.1290.10">
    <property type="entry name" value="AhpD-like"/>
    <property type="match status" value="1"/>
</dbReference>
<dbReference type="Proteomes" id="UP001295423">
    <property type="component" value="Unassembled WGS sequence"/>
</dbReference>
<name>A0AAD2PXQ0_9STRA</name>
<dbReference type="PANTHER" id="PTHR34846:SF5">
    <property type="entry name" value="CARBOXYMUCONOLACTONE DECARBOXYLASE-LIKE DOMAIN-CONTAINING PROTEIN"/>
    <property type="match status" value="1"/>
</dbReference>
<dbReference type="AlphaFoldDB" id="A0AAD2PXQ0"/>
<evidence type="ECO:0008006" key="3">
    <source>
        <dbReference type="Google" id="ProtNLM"/>
    </source>
</evidence>
<keyword evidence="2" id="KW-1185">Reference proteome</keyword>
<proteinExistence type="predicted"/>